<evidence type="ECO:0000256" key="1">
    <source>
        <dbReference type="ARBA" id="ARBA00009437"/>
    </source>
</evidence>
<dbReference type="InterPro" id="IPR005119">
    <property type="entry name" value="LysR_subst-bd"/>
</dbReference>
<dbReference type="InterPro" id="IPR000847">
    <property type="entry name" value="LysR_HTH_N"/>
</dbReference>
<dbReference type="PROSITE" id="PS50931">
    <property type="entry name" value="HTH_LYSR"/>
    <property type="match status" value="1"/>
</dbReference>
<dbReference type="InterPro" id="IPR036390">
    <property type="entry name" value="WH_DNA-bd_sf"/>
</dbReference>
<evidence type="ECO:0000313" key="7">
    <source>
        <dbReference type="Proteomes" id="UP000199317"/>
    </source>
</evidence>
<dbReference type="InterPro" id="IPR036388">
    <property type="entry name" value="WH-like_DNA-bd_sf"/>
</dbReference>
<dbReference type="GO" id="GO:0043565">
    <property type="term" value="F:sequence-specific DNA binding"/>
    <property type="evidence" value="ECO:0007669"/>
    <property type="project" value="TreeGrafter"/>
</dbReference>
<sequence length="325" mass="35391">MEFIPLPDPPPQAMNLRQLEVFQAVMQAGNMSAAARLVSITPSAVSKTIAHAELQLGYPLFNRVRGALVPTPEAQALFAASAQVHRQLDELRRTAVNLRQPEGGQVRVGAIPSVTHTFLPTVLELHVRESPRVKVEVRTLHPDQMAQALLTRAVDFALGFYPHPHPQVCSAILVSGPLSIAVGRDIWQRAVRLSRNDPISFLSNTPMIQLLGDDPMRAPMTELARDLGVHTELGIQVQTSQLAVELVRRGLGWTVVDFLTAGNLDPATVVAVPLRHLPPIPLHAYHAEHRPPDRHAARMLARLPGLLHAVLARAPSTEQPAPTGG</sequence>
<organism evidence="6 7">
    <name type="scientific">Paracidovorax cattleyae</name>
    <dbReference type="NCBI Taxonomy" id="80868"/>
    <lineage>
        <taxon>Bacteria</taxon>
        <taxon>Pseudomonadati</taxon>
        <taxon>Pseudomonadota</taxon>
        <taxon>Betaproteobacteria</taxon>
        <taxon>Burkholderiales</taxon>
        <taxon>Comamonadaceae</taxon>
        <taxon>Paracidovorax</taxon>
    </lineage>
</organism>
<evidence type="ECO:0000256" key="4">
    <source>
        <dbReference type="ARBA" id="ARBA00023163"/>
    </source>
</evidence>
<name>A0A1H0MXQ1_9BURK</name>
<dbReference type="AlphaFoldDB" id="A0A1H0MXQ1"/>
<dbReference type="Pfam" id="PF00126">
    <property type="entry name" value="HTH_1"/>
    <property type="match status" value="1"/>
</dbReference>
<dbReference type="PANTHER" id="PTHR30427:SF1">
    <property type="entry name" value="TRANSCRIPTIONAL ACTIVATOR PROTEIN LYSR"/>
    <property type="match status" value="1"/>
</dbReference>
<evidence type="ECO:0000256" key="2">
    <source>
        <dbReference type="ARBA" id="ARBA00023015"/>
    </source>
</evidence>
<evidence type="ECO:0000259" key="5">
    <source>
        <dbReference type="PROSITE" id="PS50931"/>
    </source>
</evidence>
<keyword evidence="3 6" id="KW-0238">DNA-binding</keyword>
<accession>A0A1H0MXQ1</accession>
<dbReference type="Gene3D" id="3.40.190.290">
    <property type="match status" value="1"/>
</dbReference>
<dbReference type="GO" id="GO:0003700">
    <property type="term" value="F:DNA-binding transcription factor activity"/>
    <property type="evidence" value="ECO:0007669"/>
    <property type="project" value="InterPro"/>
</dbReference>
<dbReference type="Pfam" id="PF03466">
    <property type="entry name" value="LysR_substrate"/>
    <property type="match status" value="1"/>
</dbReference>
<gene>
    <name evidence="6" type="ORF">SAMN04489708_104104</name>
</gene>
<keyword evidence="2" id="KW-0805">Transcription regulation</keyword>
<dbReference type="EMBL" id="FNJL01000004">
    <property type="protein sequence ID" value="SDO84890.1"/>
    <property type="molecule type" value="Genomic_DNA"/>
</dbReference>
<reference evidence="7" key="1">
    <citation type="submission" date="2016-10" db="EMBL/GenBank/DDBJ databases">
        <authorList>
            <person name="Varghese N."/>
            <person name="Submissions S."/>
        </authorList>
    </citation>
    <scope>NUCLEOTIDE SEQUENCE [LARGE SCALE GENOMIC DNA]</scope>
    <source>
        <strain evidence="7">DSM 17101</strain>
    </source>
</reference>
<dbReference type="PANTHER" id="PTHR30427">
    <property type="entry name" value="TRANSCRIPTIONAL ACTIVATOR PROTEIN LYSR"/>
    <property type="match status" value="1"/>
</dbReference>
<proteinExistence type="inferred from homology"/>
<comment type="similarity">
    <text evidence="1">Belongs to the LysR transcriptional regulatory family.</text>
</comment>
<evidence type="ECO:0000313" key="6">
    <source>
        <dbReference type="EMBL" id="SDO84890.1"/>
    </source>
</evidence>
<dbReference type="Proteomes" id="UP000199317">
    <property type="component" value="Unassembled WGS sequence"/>
</dbReference>
<protein>
    <submittedName>
        <fullName evidence="6">DNA-binding transcriptional regulator, LysR family</fullName>
    </submittedName>
</protein>
<dbReference type="SUPFAM" id="SSF53850">
    <property type="entry name" value="Periplasmic binding protein-like II"/>
    <property type="match status" value="1"/>
</dbReference>
<keyword evidence="7" id="KW-1185">Reference proteome</keyword>
<feature type="domain" description="HTH lysR-type" evidence="5">
    <location>
        <begin position="14"/>
        <end position="71"/>
    </location>
</feature>
<dbReference type="Gene3D" id="1.10.10.10">
    <property type="entry name" value="Winged helix-like DNA-binding domain superfamily/Winged helix DNA-binding domain"/>
    <property type="match status" value="1"/>
</dbReference>
<dbReference type="GO" id="GO:0009089">
    <property type="term" value="P:lysine biosynthetic process via diaminopimelate"/>
    <property type="evidence" value="ECO:0007669"/>
    <property type="project" value="TreeGrafter"/>
</dbReference>
<dbReference type="GO" id="GO:0010628">
    <property type="term" value="P:positive regulation of gene expression"/>
    <property type="evidence" value="ECO:0007669"/>
    <property type="project" value="TreeGrafter"/>
</dbReference>
<dbReference type="SUPFAM" id="SSF46785">
    <property type="entry name" value="Winged helix' DNA-binding domain"/>
    <property type="match status" value="1"/>
</dbReference>
<evidence type="ECO:0000256" key="3">
    <source>
        <dbReference type="ARBA" id="ARBA00023125"/>
    </source>
</evidence>
<keyword evidence="4" id="KW-0804">Transcription</keyword>